<dbReference type="PANTHER" id="PTHR12066">
    <property type="entry name" value="TELOMERASE REVERSE TRANSCRIPTASE"/>
    <property type="match status" value="1"/>
</dbReference>
<keyword evidence="8 14" id="KW-0460">Magnesium</keyword>
<dbReference type="Pfam" id="PF21399">
    <property type="entry name" value="TERT_C"/>
    <property type="match status" value="1"/>
</dbReference>
<dbReference type="InterPro" id="IPR043502">
    <property type="entry name" value="DNA/RNA_pol_sf"/>
</dbReference>
<comment type="similarity">
    <text evidence="1 14">Belongs to the reverse transcriptase family. Telomerase subfamily.</text>
</comment>
<dbReference type="InterPro" id="IPR049139">
    <property type="entry name" value="TERT_C"/>
</dbReference>
<dbReference type="Pfam" id="PF00078">
    <property type="entry name" value="RVT_1"/>
    <property type="match status" value="1"/>
</dbReference>
<dbReference type="GO" id="GO:0007004">
    <property type="term" value="P:telomere maintenance via telomerase"/>
    <property type="evidence" value="ECO:0007669"/>
    <property type="project" value="TreeGrafter"/>
</dbReference>
<comment type="subcellular location">
    <subcellularLocation>
        <location evidence="14">Nucleus</location>
    </subcellularLocation>
    <subcellularLocation>
        <location evidence="14">Chromosome</location>
        <location evidence="14">Telomere</location>
    </subcellularLocation>
</comment>
<evidence type="ECO:0000256" key="11">
    <source>
        <dbReference type="ARBA" id="ARBA00023125"/>
    </source>
</evidence>
<keyword evidence="9 14" id="KW-0779">Telomere</keyword>
<comment type="caution">
    <text evidence="16">The sequence shown here is derived from an EMBL/GenBank/DDBJ whole genome shotgun (WGS) entry which is preliminary data.</text>
</comment>
<organism evidence="16 17">
    <name type="scientific">Panicum virgatum</name>
    <name type="common">Blackwell switchgrass</name>
    <dbReference type="NCBI Taxonomy" id="38727"/>
    <lineage>
        <taxon>Eukaryota</taxon>
        <taxon>Viridiplantae</taxon>
        <taxon>Streptophyta</taxon>
        <taxon>Embryophyta</taxon>
        <taxon>Tracheophyta</taxon>
        <taxon>Spermatophyta</taxon>
        <taxon>Magnoliopsida</taxon>
        <taxon>Liliopsida</taxon>
        <taxon>Poales</taxon>
        <taxon>Poaceae</taxon>
        <taxon>PACMAD clade</taxon>
        <taxon>Panicoideae</taxon>
        <taxon>Panicodae</taxon>
        <taxon>Paniceae</taxon>
        <taxon>Panicinae</taxon>
        <taxon>Panicum</taxon>
        <taxon>Panicum sect. Hiantes</taxon>
    </lineage>
</organism>
<evidence type="ECO:0000256" key="3">
    <source>
        <dbReference type="ARBA" id="ARBA00016182"/>
    </source>
</evidence>
<keyword evidence="4 14" id="KW-0158">Chromosome</keyword>
<dbReference type="Proteomes" id="UP000823388">
    <property type="component" value="Chromosome 3K"/>
</dbReference>
<evidence type="ECO:0000256" key="10">
    <source>
        <dbReference type="ARBA" id="ARBA00022918"/>
    </source>
</evidence>
<dbReference type="Pfam" id="PF12009">
    <property type="entry name" value="Telomerase_RBD"/>
    <property type="match status" value="1"/>
</dbReference>
<dbReference type="GO" id="GO:0046872">
    <property type="term" value="F:metal ion binding"/>
    <property type="evidence" value="ECO:0007669"/>
    <property type="project" value="UniProtKB-KW"/>
</dbReference>
<dbReference type="CDD" id="cd01648">
    <property type="entry name" value="TERT"/>
    <property type="match status" value="1"/>
</dbReference>
<dbReference type="InterPro" id="IPR021891">
    <property type="entry name" value="Telomerase_RBD"/>
</dbReference>
<dbReference type="GO" id="GO:0003720">
    <property type="term" value="F:telomerase activity"/>
    <property type="evidence" value="ECO:0007669"/>
    <property type="project" value="InterPro"/>
</dbReference>
<dbReference type="Gene3D" id="1.10.132.70">
    <property type="match status" value="1"/>
</dbReference>
<keyword evidence="5 14" id="KW-0808">Transferase</keyword>
<dbReference type="GO" id="GO:0000781">
    <property type="term" value="C:chromosome, telomeric region"/>
    <property type="evidence" value="ECO:0007669"/>
    <property type="project" value="UniProtKB-SubCell"/>
</dbReference>
<evidence type="ECO:0000256" key="4">
    <source>
        <dbReference type="ARBA" id="ARBA00022454"/>
    </source>
</evidence>
<dbReference type="FunFam" id="3.30.70.2630:FF:000002">
    <property type="entry name" value="Telomerase reverse transcriptase"/>
    <property type="match status" value="1"/>
</dbReference>
<dbReference type="SMART" id="SM00975">
    <property type="entry name" value="Telomerase_RBD"/>
    <property type="match status" value="1"/>
</dbReference>
<feature type="domain" description="Reverse transcriptase" evidence="15">
    <location>
        <begin position="271"/>
        <end position="596"/>
    </location>
</feature>
<evidence type="ECO:0000256" key="9">
    <source>
        <dbReference type="ARBA" id="ARBA00022895"/>
    </source>
</evidence>
<evidence type="ECO:0000256" key="7">
    <source>
        <dbReference type="ARBA" id="ARBA00022723"/>
    </source>
</evidence>
<dbReference type="AlphaFoldDB" id="A0A8T0V3M8"/>
<proteinExistence type="inferred from homology"/>
<keyword evidence="11" id="KW-0238">DNA-binding</keyword>
<dbReference type="EC" id="2.7.7.49" evidence="2 14"/>
<evidence type="ECO:0000256" key="5">
    <source>
        <dbReference type="ARBA" id="ARBA00022679"/>
    </source>
</evidence>
<gene>
    <name evidence="16" type="ORF">PVAP13_3KG417300</name>
</gene>
<evidence type="ECO:0000256" key="8">
    <source>
        <dbReference type="ARBA" id="ARBA00022842"/>
    </source>
</evidence>
<dbReference type="SUPFAM" id="SSF56672">
    <property type="entry name" value="DNA/RNA polymerases"/>
    <property type="match status" value="1"/>
</dbReference>
<dbReference type="PRINTS" id="PR01365">
    <property type="entry name" value="TELOMERASERT"/>
</dbReference>
<dbReference type="Gene3D" id="3.30.70.2630">
    <property type="match status" value="1"/>
</dbReference>
<dbReference type="Gene3D" id="1.10.10.1970">
    <property type="entry name" value="TERT catalytic subunit-like"/>
    <property type="match status" value="1"/>
</dbReference>
<sequence>MLLDILNKKKRPDALSLIRHIFGIKGCCAKFMRCDCHGSTTTNSNFLRLWLPELMNKLIRNSKRCQYKKLLLKHCSVNSKVAPNVPKNHIKAQYSYGGKSAYDDQSYVQLEAYSTHQQVVSFVWAVLTRIIPEPLLGNSYSKRLLRINIWKFIKLRRFETFHLSDCIGELKVSHYSWISNIGLSDCFCSALIEKEIGLSNGSEEQKRQNLLHCWICWIFSDIVIPLVQAYFYVTERESRRYDAFYYLKTVWRHLTSSAIASLNRQNLKVLHGTSKKAIRKLCCPSRVRFVPKAKDMRPLVNLKAQSKNGLLNKCHLIIKKVRDENPEMFGSSVFDYNNVHQKLYHFLSSVRSHLKEKLKIYVVVADVSKAFDCINHDMVLKVVDDVLKCDNYVLRKCKKVVCNRSKNAVYRFDSNVSISNSNDVCDFSVQLSSSGGILVDQGKISSIRKKEILRLLSEQVKCNIFKMGKNLYLQQVGIAQGSKLSPNLCSLYYGHLENSVLLKFLHDCKINSDEDVLASKSLLMRFIDDFIFISFSKEDALNFIDRIRRGFVYYNCYMNESKYGFNFEVPNSENCCNRIYRGDDGFSFIPWSGLLINCETLEIQADYTRYLGILISSTITVKMQSSAKYLQGKLCHYMRPKCHPIFYDSMINSPGTVRLNIYQSFLLCAMKFHCYLRSMAGVNISKLELLYIIKRTLRYMHSLIIRRTQDVEPHYNVRPVLKLRRKETMWLGISAFLRALQRKQSRYKDLLALLREEIGRYGRLDRHNDGLRYAVDDLHSSMFWKFKF</sequence>
<reference evidence="16" key="1">
    <citation type="submission" date="2020-05" db="EMBL/GenBank/DDBJ databases">
        <title>WGS assembly of Panicum virgatum.</title>
        <authorList>
            <person name="Lovell J.T."/>
            <person name="Jenkins J."/>
            <person name="Shu S."/>
            <person name="Juenger T.E."/>
            <person name="Schmutz J."/>
        </authorList>
    </citation>
    <scope>NUCLEOTIDE SEQUENCE</scope>
    <source>
        <strain evidence="16">AP13</strain>
    </source>
</reference>
<comment type="function">
    <text evidence="14">Telomerase is a ribonucleoprotein enzyme essential for the replication of chromosome termini in most eukaryotes. It elongates telomeres. It is a reverse transcriptase that adds simple sequence repeats to chromosome ends by copying a template sequence within the RNA component of the enzyme.</text>
</comment>
<dbReference type="PANTHER" id="PTHR12066:SF0">
    <property type="entry name" value="TELOMERASE REVERSE TRANSCRIPTASE"/>
    <property type="match status" value="1"/>
</dbReference>
<accession>A0A8T0V3M8</accession>
<evidence type="ECO:0000256" key="13">
    <source>
        <dbReference type="ARBA" id="ARBA00048173"/>
    </source>
</evidence>
<keyword evidence="10 14" id="KW-0695">RNA-directed DNA polymerase</keyword>
<evidence type="ECO:0000313" key="16">
    <source>
        <dbReference type="EMBL" id="KAG2628835.1"/>
    </source>
</evidence>
<dbReference type="InterPro" id="IPR000477">
    <property type="entry name" value="RT_dom"/>
</dbReference>
<evidence type="ECO:0000256" key="14">
    <source>
        <dbReference type="RuleBase" id="RU365061"/>
    </source>
</evidence>
<dbReference type="EMBL" id="CM029041">
    <property type="protein sequence ID" value="KAG2628835.1"/>
    <property type="molecule type" value="Genomic_DNA"/>
</dbReference>
<keyword evidence="7 14" id="KW-0479">Metal-binding</keyword>
<keyword evidence="6 14" id="KW-0548">Nucleotidyltransferase</keyword>
<comment type="catalytic activity">
    <reaction evidence="13 14">
        <text>DNA(n) + a 2'-deoxyribonucleoside 5'-triphosphate = DNA(n+1) + diphosphate</text>
        <dbReference type="Rhea" id="RHEA:22508"/>
        <dbReference type="Rhea" id="RHEA-COMP:17339"/>
        <dbReference type="Rhea" id="RHEA-COMP:17340"/>
        <dbReference type="ChEBI" id="CHEBI:33019"/>
        <dbReference type="ChEBI" id="CHEBI:61560"/>
        <dbReference type="ChEBI" id="CHEBI:173112"/>
        <dbReference type="EC" id="2.7.7.49"/>
    </reaction>
</comment>
<protein>
    <recommendedName>
        <fullName evidence="3 14">Telomerase reverse transcriptase</fullName>
        <ecNumber evidence="2 14">2.7.7.49</ecNumber>
    </recommendedName>
    <alternativeName>
        <fullName evidence="14">Telomerase catalytic subunit</fullName>
    </alternativeName>
</protein>
<dbReference type="FunFam" id="1.10.357.90:FF:000002">
    <property type="entry name" value="Telomerase reverse transcriptase"/>
    <property type="match status" value="1"/>
</dbReference>
<dbReference type="GO" id="GO:0042162">
    <property type="term" value="F:telomeric DNA binding"/>
    <property type="evidence" value="ECO:0007669"/>
    <property type="project" value="TreeGrafter"/>
</dbReference>
<name>A0A8T0V3M8_PANVG</name>
<evidence type="ECO:0000259" key="15">
    <source>
        <dbReference type="PROSITE" id="PS50878"/>
    </source>
</evidence>
<evidence type="ECO:0000313" key="17">
    <source>
        <dbReference type="Proteomes" id="UP000823388"/>
    </source>
</evidence>
<dbReference type="PROSITE" id="PS50878">
    <property type="entry name" value="RT_POL"/>
    <property type="match status" value="1"/>
</dbReference>
<evidence type="ECO:0000256" key="6">
    <source>
        <dbReference type="ARBA" id="ARBA00022695"/>
    </source>
</evidence>
<dbReference type="Gene3D" id="1.10.357.90">
    <property type="match status" value="1"/>
</dbReference>
<evidence type="ECO:0000256" key="2">
    <source>
        <dbReference type="ARBA" id="ARBA00012493"/>
    </source>
</evidence>
<keyword evidence="17" id="KW-1185">Reference proteome</keyword>
<keyword evidence="12 14" id="KW-0539">Nucleus</keyword>
<dbReference type="GO" id="GO:0000333">
    <property type="term" value="C:telomerase catalytic core complex"/>
    <property type="evidence" value="ECO:0007669"/>
    <property type="project" value="TreeGrafter"/>
</dbReference>
<dbReference type="InterPro" id="IPR003545">
    <property type="entry name" value="Telomerase_RT"/>
</dbReference>
<dbReference type="GO" id="GO:0070034">
    <property type="term" value="F:telomerase RNA binding"/>
    <property type="evidence" value="ECO:0007669"/>
    <property type="project" value="TreeGrafter"/>
</dbReference>
<evidence type="ECO:0000256" key="12">
    <source>
        <dbReference type="ARBA" id="ARBA00023242"/>
    </source>
</evidence>
<evidence type="ECO:0000256" key="1">
    <source>
        <dbReference type="ARBA" id="ARBA00008001"/>
    </source>
</evidence>